<keyword evidence="2" id="KW-0131">Cell cycle</keyword>
<dbReference type="Gene3D" id="3.30.420.40">
    <property type="match status" value="2"/>
</dbReference>
<keyword evidence="3" id="KW-1185">Reference proteome</keyword>
<keyword evidence="2" id="KW-0132">Cell division</keyword>
<dbReference type="InterPro" id="IPR003494">
    <property type="entry name" value="SHS2_FtsA"/>
</dbReference>
<comment type="caution">
    <text evidence="2">The sequence shown here is derived from an EMBL/GenBank/DDBJ whole genome shotgun (WGS) entry which is preliminary data.</text>
</comment>
<dbReference type="InterPro" id="IPR043129">
    <property type="entry name" value="ATPase_NBD"/>
</dbReference>
<reference evidence="2 3" key="1">
    <citation type="submission" date="2019-03" db="EMBL/GenBank/DDBJ databases">
        <title>Genomic Encyclopedia of Type Strains, Phase IV (KMG-IV): sequencing the most valuable type-strain genomes for metagenomic binning, comparative biology and taxonomic classification.</title>
        <authorList>
            <person name="Goeker M."/>
        </authorList>
    </citation>
    <scope>NUCLEOTIDE SEQUENCE [LARGE SCALE GENOMIC DNA]</scope>
    <source>
        <strain evidence="2 3">DSM 25894</strain>
    </source>
</reference>
<accession>A0A4R3MZY2</accession>
<dbReference type="CDD" id="cd24004">
    <property type="entry name" value="ASKHA_NBD_PilM-like"/>
    <property type="match status" value="1"/>
</dbReference>
<dbReference type="InterPro" id="IPR050696">
    <property type="entry name" value="FtsA/MreB"/>
</dbReference>
<feature type="domain" description="SHS2" evidence="1">
    <location>
        <begin position="5"/>
        <end position="202"/>
    </location>
</feature>
<dbReference type="SUPFAM" id="SSF53067">
    <property type="entry name" value="Actin-like ATPase domain"/>
    <property type="match status" value="2"/>
</dbReference>
<dbReference type="AlphaFoldDB" id="A0A4R3MZY2"/>
<organism evidence="2 3">
    <name type="scientific">Melghiribacillus thermohalophilus</name>
    <dbReference type="NCBI Taxonomy" id="1324956"/>
    <lineage>
        <taxon>Bacteria</taxon>
        <taxon>Bacillati</taxon>
        <taxon>Bacillota</taxon>
        <taxon>Bacilli</taxon>
        <taxon>Bacillales</taxon>
        <taxon>Bacillaceae</taxon>
        <taxon>Melghiribacillus</taxon>
    </lineage>
</organism>
<dbReference type="SMART" id="SM00842">
    <property type="entry name" value="FtsA"/>
    <property type="match status" value="1"/>
</dbReference>
<gene>
    <name evidence="2" type="ORF">EDD68_11628</name>
</gene>
<dbReference type="EMBL" id="SMAN01000016">
    <property type="protein sequence ID" value="TCT19899.1"/>
    <property type="molecule type" value="Genomic_DNA"/>
</dbReference>
<dbReference type="PANTHER" id="PTHR32432">
    <property type="entry name" value="CELL DIVISION PROTEIN FTSA-RELATED"/>
    <property type="match status" value="1"/>
</dbReference>
<proteinExistence type="predicted"/>
<name>A0A4R3MZY2_9BACI</name>
<dbReference type="GO" id="GO:0051301">
    <property type="term" value="P:cell division"/>
    <property type="evidence" value="ECO:0007669"/>
    <property type="project" value="UniProtKB-KW"/>
</dbReference>
<evidence type="ECO:0000313" key="2">
    <source>
        <dbReference type="EMBL" id="TCT19899.1"/>
    </source>
</evidence>
<dbReference type="Proteomes" id="UP000294650">
    <property type="component" value="Unassembled WGS sequence"/>
</dbReference>
<dbReference type="PANTHER" id="PTHR32432:SF3">
    <property type="entry name" value="ETHANOLAMINE UTILIZATION PROTEIN EUTJ"/>
    <property type="match status" value="1"/>
</dbReference>
<evidence type="ECO:0000259" key="1">
    <source>
        <dbReference type="SMART" id="SM00842"/>
    </source>
</evidence>
<evidence type="ECO:0000313" key="3">
    <source>
        <dbReference type="Proteomes" id="UP000294650"/>
    </source>
</evidence>
<sequence length="720" mass="80004">MNEKIFALDIGTRSVVGIILEKNGDQFQVKDLIALEHKERSMLDGQIHDVLSVAGVIKEVKEKLEEKHGSLKKVCVAAAGRALKTQQTKSVKSIENQPMMGEEDILHLELSAVQKAQYELARSEEEEDSTSYYCVGYSVLHYHLDGEEIGSLIDQQGKEASVEIIATFLPKIVVESLISALQRADLEMDALTLEPIAAIHVLIPKSMRRLNVALVDIGAGTSDIAITNYGTVTAYGMVPVAGDEITEALSDQYLLDFPKAEEVKRKLSPSETVKMVDILGFETELSYNEVVESIAPAIDKLARSICEEILRLNLKTPQAVMLVGGGSLTPELTKKIADMLELPANRVAVRGTEAIQNLQKSDIVPEGPAFVTPIGIAIAAKENPVHYISVHVNERTIRLFDLKQLTVGDCLLSAGIEINKLYGKPGMAFTITLNEKHMTIPGTFGTPPKILLNGEEASLKDPIEHGQHIQVERGRDGHSPEISIEELVGEVPSLNVILNGKTHRVDSQIFVNGHLAEKHDMIQDRDRIQIKSPGTIRHFLEMTDHTHYIKDHKPFTLYVNQNKVKLNAQVVSITLNGRDAQLNDPIKHNDQLNIHTCTSVPLKDVLTFLEMDISEKIPVMFESEEIVLTKPKISVFRDGTKLDENDPVFPGDQLFTKEHDAEPFIFQDIFRYIDLNLTDMNGKRFKLFINGEEGGFSDQIAPGDELKIVWQDSVTMKDKS</sequence>
<protein>
    <submittedName>
        <fullName evidence="2">Cell division protein FtsA</fullName>
    </submittedName>
</protein>
<dbReference type="Pfam" id="PF14450">
    <property type="entry name" value="FtsA"/>
    <property type="match status" value="1"/>
</dbReference>
<dbReference type="OrthoDB" id="9768127at2"/>